<comment type="catalytic activity">
    <reaction evidence="1">
        <text>3-hydroxy-2-methylpropanoyl-CoA + H2O = 3-hydroxy-2-methylpropanoate + CoA + H(+)</text>
        <dbReference type="Rhea" id="RHEA:20888"/>
        <dbReference type="ChEBI" id="CHEBI:11805"/>
        <dbReference type="ChEBI" id="CHEBI:15377"/>
        <dbReference type="ChEBI" id="CHEBI:15378"/>
        <dbReference type="ChEBI" id="CHEBI:57287"/>
        <dbReference type="ChEBI" id="CHEBI:57340"/>
        <dbReference type="EC" id="3.1.2.4"/>
    </reaction>
</comment>
<dbReference type="InterPro" id="IPR018376">
    <property type="entry name" value="Enoyl-CoA_hyd/isom_CS"/>
</dbReference>
<dbReference type="NCBIfam" id="NF004127">
    <property type="entry name" value="PRK05617.1"/>
    <property type="match status" value="1"/>
</dbReference>
<dbReference type="InterPro" id="IPR029045">
    <property type="entry name" value="ClpP/crotonase-like_dom_sf"/>
</dbReference>
<dbReference type="Proteomes" id="UP000239724">
    <property type="component" value="Unassembled WGS sequence"/>
</dbReference>
<keyword evidence="6" id="KW-1185">Reference proteome</keyword>
<evidence type="ECO:0000313" key="6">
    <source>
        <dbReference type="Proteomes" id="UP000239724"/>
    </source>
</evidence>
<dbReference type="EC" id="3.1.2.4" evidence="2"/>
<dbReference type="AlphaFoldDB" id="A0A2S6MZT6"/>
<dbReference type="InterPro" id="IPR032259">
    <property type="entry name" value="HIBYL-CoA-H"/>
</dbReference>
<evidence type="ECO:0000256" key="2">
    <source>
        <dbReference type="ARBA" id="ARBA00011915"/>
    </source>
</evidence>
<comment type="caution">
    <text evidence="5">The sequence shown here is derived from an EMBL/GenBank/DDBJ whole genome shotgun (WGS) entry which is preliminary data.</text>
</comment>
<sequence>MTSEHTLVTKRDGRIGRIRLNRPKALNALDLEMIRGCTRILHAWADDPHVHAVVIEGTGERAFCAGGDIRALRDAQLAGDRATADAFFTEEYALNLLIATYPKPYVALIDGICMGGGIGLSVHAPYRVATEHAAFAMPETAIGFFPDIGATFLLPRLPGELGTYLGLTGLRVTGTDAIHAGFATHHTPRARLHDLSAALAQDGVAALAAFDETLPPFSLAPHRAAIDHCFGADTVTEIVARLQANGDDWAHAALKALRHVSPSALHWTLQALRRGRDLTLKQALDAEFALTYTTMAHPDFAEGVRAMVVDKDRKPHWQPAKIEAVDPALINSLFAA</sequence>
<keyword evidence="3" id="KW-0378">Hydrolase</keyword>
<evidence type="ECO:0000259" key="4">
    <source>
        <dbReference type="Pfam" id="PF16113"/>
    </source>
</evidence>
<accession>A0A2S6MZT6</accession>
<dbReference type="OrthoDB" id="9790967at2"/>
<dbReference type="EMBL" id="NHRY01000252">
    <property type="protein sequence ID" value="PPQ27883.1"/>
    <property type="molecule type" value="Genomic_DNA"/>
</dbReference>
<dbReference type="InterPro" id="IPR045004">
    <property type="entry name" value="ECH_dom"/>
</dbReference>
<name>A0A2S6MZT6_RHOGL</name>
<dbReference type="SUPFAM" id="SSF52096">
    <property type="entry name" value="ClpP/crotonase"/>
    <property type="match status" value="1"/>
</dbReference>
<evidence type="ECO:0000313" key="5">
    <source>
        <dbReference type="EMBL" id="PPQ27883.1"/>
    </source>
</evidence>
<dbReference type="PROSITE" id="PS00166">
    <property type="entry name" value="ENOYL_COA_HYDRATASE"/>
    <property type="match status" value="1"/>
</dbReference>
<dbReference type="CDD" id="cd06558">
    <property type="entry name" value="crotonase-like"/>
    <property type="match status" value="1"/>
</dbReference>
<dbReference type="FunFam" id="3.90.226.10:FF:000026">
    <property type="entry name" value="3-hydroxyisobutyryl-CoA hydrolase, mitochondrial"/>
    <property type="match status" value="1"/>
</dbReference>
<gene>
    <name evidence="5" type="ORF">CCS01_26095</name>
</gene>
<dbReference type="GO" id="GO:0006574">
    <property type="term" value="P:L-valine catabolic process"/>
    <property type="evidence" value="ECO:0007669"/>
    <property type="project" value="TreeGrafter"/>
</dbReference>
<evidence type="ECO:0000256" key="3">
    <source>
        <dbReference type="ARBA" id="ARBA00022801"/>
    </source>
</evidence>
<reference evidence="5 6" key="1">
    <citation type="journal article" date="2018" name="Arch. Microbiol.">
        <title>New insights into the metabolic potential of the phototrophic purple bacterium Rhodopila globiformis DSM 161(T) from its draft genome sequence and evidence for a vanadium-dependent nitrogenase.</title>
        <authorList>
            <person name="Imhoff J.F."/>
            <person name="Rahn T."/>
            <person name="Kunzel S."/>
            <person name="Neulinger S.C."/>
        </authorList>
    </citation>
    <scope>NUCLEOTIDE SEQUENCE [LARGE SCALE GENOMIC DNA]</scope>
    <source>
        <strain evidence="5 6">DSM 161</strain>
    </source>
</reference>
<dbReference type="PANTHER" id="PTHR43176:SF3">
    <property type="entry name" value="3-HYDROXYISOBUTYRYL-COA HYDROLASE, MITOCHONDRIAL"/>
    <property type="match status" value="1"/>
</dbReference>
<evidence type="ECO:0000256" key="1">
    <source>
        <dbReference type="ARBA" id="ARBA00001709"/>
    </source>
</evidence>
<dbReference type="RefSeq" id="WP_104521756.1">
    <property type="nucleotide sequence ID" value="NZ_NHRY01000252.1"/>
</dbReference>
<proteinExistence type="predicted"/>
<dbReference type="Gene3D" id="3.90.226.10">
    <property type="entry name" value="2-enoyl-CoA Hydratase, Chain A, domain 1"/>
    <property type="match status" value="1"/>
</dbReference>
<dbReference type="PANTHER" id="PTHR43176">
    <property type="entry name" value="3-HYDROXYISOBUTYRYL-COA HYDROLASE-RELATED"/>
    <property type="match status" value="1"/>
</dbReference>
<dbReference type="Pfam" id="PF16113">
    <property type="entry name" value="ECH_2"/>
    <property type="match status" value="1"/>
</dbReference>
<organism evidence="5 6">
    <name type="scientific">Rhodopila globiformis</name>
    <name type="common">Rhodopseudomonas globiformis</name>
    <dbReference type="NCBI Taxonomy" id="1071"/>
    <lineage>
        <taxon>Bacteria</taxon>
        <taxon>Pseudomonadati</taxon>
        <taxon>Pseudomonadota</taxon>
        <taxon>Alphaproteobacteria</taxon>
        <taxon>Acetobacterales</taxon>
        <taxon>Acetobacteraceae</taxon>
        <taxon>Rhodopila</taxon>
    </lineage>
</organism>
<dbReference type="GO" id="GO:0003860">
    <property type="term" value="F:3-hydroxyisobutyryl-CoA hydrolase activity"/>
    <property type="evidence" value="ECO:0007669"/>
    <property type="project" value="UniProtKB-EC"/>
</dbReference>
<protein>
    <recommendedName>
        <fullName evidence="2">3-hydroxyisobutyryl-CoA hydrolase</fullName>
        <ecNumber evidence="2">3.1.2.4</ecNumber>
    </recommendedName>
</protein>
<feature type="domain" description="Enoyl-CoA hydratase/isomerase" evidence="4">
    <location>
        <begin position="15"/>
        <end position="334"/>
    </location>
</feature>